<evidence type="ECO:0000259" key="1">
    <source>
        <dbReference type="Pfam" id="PF01593"/>
    </source>
</evidence>
<dbReference type="Gene3D" id="3.50.50.60">
    <property type="entry name" value="FAD/NAD(P)-binding domain"/>
    <property type="match status" value="1"/>
</dbReference>
<dbReference type="EC" id="1.3.99.31" evidence="2"/>
<dbReference type="Pfam" id="PF01593">
    <property type="entry name" value="Amino_oxidase"/>
    <property type="match status" value="1"/>
</dbReference>
<dbReference type="GO" id="GO:0050660">
    <property type="term" value="F:flavin adenine dinucleotide binding"/>
    <property type="evidence" value="ECO:0007669"/>
    <property type="project" value="TreeGrafter"/>
</dbReference>
<feature type="domain" description="Amine oxidase" evidence="1">
    <location>
        <begin position="28"/>
        <end position="463"/>
    </location>
</feature>
<evidence type="ECO:0000313" key="3">
    <source>
        <dbReference type="Proteomes" id="UP000319342"/>
    </source>
</evidence>
<dbReference type="PANTHER" id="PTHR21197">
    <property type="entry name" value="UDP-GALACTOPYRANOSE MUTASE"/>
    <property type="match status" value="1"/>
</dbReference>
<dbReference type="AlphaFoldDB" id="A0A518CX48"/>
<gene>
    <name evidence="2" type="primary">crtI_1</name>
    <name evidence="2" type="ORF">Pla163_09020</name>
</gene>
<evidence type="ECO:0000313" key="2">
    <source>
        <dbReference type="EMBL" id="QDU83801.1"/>
    </source>
</evidence>
<organism evidence="2 3">
    <name type="scientific">Rohdeia mirabilis</name>
    <dbReference type="NCBI Taxonomy" id="2528008"/>
    <lineage>
        <taxon>Bacteria</taxon>
        <taxon>Pseudomonadati</taxon>
        <taxon>Planctomycetota</taxon>
        <taxon>Planctomycetia</taxon>
        <taxon>Planctomycetia incertae sedis</taxon>
        <taxon>Rohdeia</taxon>
    </lineage>
</organism>
<name>A0A518CX48_9BACT</name>
<dbReference type="InterPro" id="IPR036188">
    <property type="entry name" value="FAD/NAD-bd_sf"/>
</dbReference>
<keyword evidence="2" id="KW-0560">Oxidoreductase</keyword>
<accession>A0A518CX48</accession>
<dbReference type="PRINTS" id="PR00419">
    <property type="entry name" value="ADXRDTASE"/>
</dbReference>
<sequence>MAGGAPTHRSNRSPSLIVMHVVVLGAGLAGLATAYELAKAGVPVTVVEKADYAGGMACSWEKGGFWLDHGPHRFHSRDEDLIKHLYEVLDDDIVIRDRMSRIYMQGKFFDYPLKAMNVLKGLPKGLMIKAIWDYIWIRTTQVFKPIPDDNFENWVKKRFGKTLYEIFFGSYTSKAWKMPCDQISADWASQRISQANLWDTIVKTLNPPREGEVRSLVNEFWYPRSGGIGQIGRKYAEKIEEMGGRVLLETPVTRIEVEDGVAKRAICTTKDGEEIALECDELVNTIPLPRLLEALDPAIGEAERDAIKALRYLGIVFVYLEVQQPTVSPDHWVYLPEKHLTVHRISEFKNFSDADAPGDRTVVCCEITCNVGDEHWNMDIDEATALAESDLVKVGLLEPGTARGIDLHKLPYAYPVYDLTYKENLETLKRAAKQVKNLRTTGRQGLYRYNNMDHSIAMGRRTAKTLAKGVDARAEEVAAEQEYFG</sequence>
<dbReference type="InterPro" id="IPR002937">
    <property type="entry name" value="Amino_oxidase"/>
</dbReference>
<dbReference type="GO" id="GO:0016491">
    <property type="term" value="F:oxidoreductase activity"/>
    <property type="evidence" value="ECO:0007669"/>
    <property type="project" value="UniProtKB-KW"/>
</dbReference>
<dbReference type="GO" id="GO:0005829">
    <property type="term" value="C:cytosol"/>
    <property type="evidence" value="ECO:0007669"/>
    <property type="project" value="TreeGrafter"/>
</dbReference>
<protein>
    <submittedName>
        <fullName evidence="2">Phytoene desaturase (Lycopene-forming)</fullName>
        <ecNumber evidence="2">1.3.99.31</ecNumber>
    </submittedName>
</protein>
<dbReference type="PANTHER" id="PTHR21197:SF0">
    <property type="entry name" value="UDP-GALACTOPYRANOSE MUTASE"/>
    <property type="match status" value="1"/>
</dbReference>
<proteinExistence type="predicted"/>
<dbReference type="Proteomes" id="UP000319342">
    <property type="component" value="Chromosome"/>
</dbReference>
<dbReference type="GO" id="GO:0008767">
    <property type="term" value="F:UDP-galactopyranose mutase activity"/>
    <property type="evidence" value="ECO:0007669"/>
    <property type="project" value="TreeGrafter"/>
</dbReference>
<dbReference type="SUPFAM" id="SSF51905">
    <property type="entry name" value="FAD/NAD(P)-binding domain"/>
    <property type="match status" value="1"/>
</dbReference>
<keyword evidence="3" id="KW-1185">Reference proteome</keyword>
<dbReference type="EMBL" id="CP036290">
    <property type="protein sequence ID" value="QDU83801.1"/>
    <property type="molecule type" value="Genomic_DNA"/>
</dbReference>
<dbReference type="NCBIfam" id="NF005548">
    <property type="entry name" value="PRK07208.1-4"/>
    <property type="match status" value="1"/>
</dbReference>
<reference evidence="2 3" key="1">
    <citation type="submission" date="2019-02" db="EMBL/GenBank/DDBJ databases">
        <title>Deep-cultivation of Planctomycetes and their phenomic and genomic characterization uncovers novel biology.</title>
        <authorList>
            <person name="Wiegand S."/>
            <person name="Jogler M."/>
            <person name="Boedeker C."/>
            <person name="Pinto D."/>
            <person name="Vollmers J."/>
            <person name="Rivas-Marin E."/>
            <person name="Kohn T."/>
            <person name="Peeters S.H."/>
            <person name="Heuer A."/>
            <person name="Rast P."/>
            <person name="Oberbeckmann S."/>
            <person name="Bunk B."/>
            <person name="Jeske O."/>
            <person name="Meyerdierks A."/>
            <person name="Storesund J.E."/>
            <person name="Kallscheuer N."/>
            <person name="Luecker S."/>
            <person name="Lage O.M."/>
            <person name="Pohl T."/>
            <person name="Merkel B.J."/>
            <person name="Hornburger P."/>
            <person name="Mueller R.-W."/>
            <person name="Bruemmer F."/>
            <person name="Labrenz M."/>
            <person name="Spormann A.M."/>
            <person name="Op den Camp H."/>
            <person name="Overmann J."/>
            <person name="Amann R."/>
            <person name="Jetten M.S.M."/>
            <person name="Mascher T."/>
            <person name="Medema M.H."/>
            <person name="Devos D.P."/>
            <person name="Kaster A.-K."/>
            <person name="Ovreas L."/>
            <person name="Rohde M."/>
            <person name="Galperin M.Y."/>
            <person name="Jogler C."/>
        </authorList>
    </citation>
    <scope>NUCLEOTIDE SEQUENCE [LARGE SCALE GENOMIC DNA]</scope>
    <source>
        <strain evidence="2 3">Pla163</strain>
    </source>
</reference>